<dbReference type="GeneID" id="26796477"/>
<accession>A0A0K1LKN0</accession>
<proteinExistence type="predicted"/>
<dbReference type="RefSeq" id="YP_009225710.1">
    <property type="nucleotide sequence ID" value="NC_029097.1"/>
</dbReference>
<evidence type="ECO:0000313" key="2">
    <source>
        <dbReference type="Proteomes" id="UP000203710"/>
    </source>
</evidence>
<evidence type="ECO:0000313" key="1">
    <source>
        <dbReference type="EMBL" id="AKU43061.1"/>
    </source>
</evidence>
<keyword evidence="2" id="KW-1185">Reference proteome</keyword>
<dbReference type="Proteomes" id="UP000203710">
    <property type="component" value="Segment"/>
</dbReference>
<organism evidence="1 2">
    <name type="scientific">Rhodobacter phage RcTitan</name>
    <dbReference type="NCBI Taxonomy" id="1662330"/>
    <lineage>
        <taxon>Viruses</taxon>
        <taxon>Duplodnaviria</taxon>
        <taxon>Heunggongvirae</taxon>
        <taxon>Uroviricota</taxon>
        <taxon>Caudoviricetes</taxon>
        <taxon>Titanvirus</taxon>
        <taxon>Titanvirus rctitan</taxon>
    </lineage>
</organism>
<dbReference type="EMBL" id="KR935213">
    <property type="protein sequence ID" value="AKU43061.1"/>
    <property type="molecule type" value="Genomic_DNA"/>
</dbReference>
<dbReference type="KEGG" id="vg:26796477"/>
<name>A0A0K1LKN0_9CAUD</name>
<reference evidence="1 2" key="1">
    <citation type="journal article" date="2016" name="Genome Announc.">
        <title>Complete Genome Sequences of Five Bacteriophages That Infect Rhodobacter capsulatus.</title>
        <authorList>
            <person name="Bollivar D.W."/>
            <person name="Bernardoni B."/>
            <person name="Bockman M.R."/>
            <person name="Miller B.M."/>
            <person name="Russell D.A."/>
            <person name="Delesalle V.A."/>
            <person name="Krukonis G.P."/>
            <person name="Hatfull G.F."/>
            <person name="Cross M.R."/>
            <person name="Szewczyk M.M."/>
            <person name="Eppurath A."/>
        </authorList>
    </citation>
    <scope>NUCLEOTIDE SEQUENCE [LARGE SCALE GENOMIC DNA]</scope>
</reference>
<protein>
    <submittedName>
        <fullName evidence="1">Uncharacterized protein</fullName>
    </submittedName>
</protein>
<gene>
    <name evidence="1" type="ORF">RCTITAN_45</name>
</gene>
<sequence length="63" mass="6998">MGRVTRVFYASGVKGKEVRADGNGATLARGWYCREDGRGRFGPFKTKTEANMKAFGQKREPKA</sequence>